<evidence type="ECO:0000259" key="3">
    <source>
        <dbReference type="Pfam" id="PF12849"/>
    </source>
</evidence>
<accession>A0ABW5APP1</accession>
<dbReference type="SUPFAM" id="SSF53850">
    <property type="entry name" value="Periplasmic binding protein-like II"/>
    <property type="match status" value="1"/>
</dbReference>
<organism evidence="4 5">
    <name type="scientific">Rhodoplanes azumiensis</name>
    <dbReference type="NCBI Taxonomy" id="1897628"/>
    <lineage>
        <taxon>Bacteria</taxon>
        <taxon>Pseudomonadati</taxon>
        <taxon>Pseudomonadota</taxon>
        <taxon>Alphaproteobacteria</taxon>
        <taxon>Hyphomicrobiales</taxon>
        <taxon>Nitrobacteraceae</taxon>
        <taxon>Rhodoplanes</taxon>
    </lineage>
</organism>
<dbReference type="Proteomes" id="UP001597314">
    <property type="component" value="Unassembled WGS sequence"/>
</dbReference>
<dbReference type="RefSeq" id="WP_378479620.1">
    <property type="nucleotide sequence ID" value="NZ_JBHUIW010000028.1"/>
</dbReference>
<feature type="chain" id="PRO_5045929859" evidence="2">
    <location>
        <begin position="17"/>
        <end position="276"/>
    </location>
</feature>
<dbReference type="Pfam" id="PF12849">
    <property type="entry name" value="PBP_like_2"/>
    <property type="match status" value="1"/>
</dbReference>
<sequence>MIALLAPASWGGPAIAAPDSAAPGPTAPPGTAVRIGGTGMALAAIREIGDAFTAAAPGTLVEVLPSLGTPGGLRALQEGAVDIAVTGRRLTDAERAKGFVEAFCLRTPLAFVSAHPAPPGIRSTDLPRIYSETSPMWPDGTPLNVILRTRAGSENGYLVAFEPKLGAALDAAYARTGVPVATTDQENADLAQRVVGSFAVMSLLQLRAEKLDLREVALDDVVPRVVSPEDRTYPLWVAICAVTKGEPSPKTTRLLSYLRSPAGIGLFRAHGAIPIE</sequence>
<proteinExistence type="predicted"/>
<evidence type="ECO:0000313" key="4">
    <source>
        <dbReference type="EMBL" id="MFD2184480.1"/>
    </source>
</evidence>
<feature type="domain" description="PBP" evidence="3">
    <location>
        <begin position="27"/>
        <end position="260"/>
    </location>
</feature>
<evidence type="ECO:0000256" key="2">
    <source>
        <dbReference type="SAM" id="SignalP"/>
    </source>
</evidence>
<evidence type="ECO:0000313" key="5">
    <source>
        <dbReference type="Proteomes" id="UP001597314"/>
    </source>
</evidence>
<dbReference type="InterPro" id="IPR024370">
    <property type="entry name" value="PBP_domain"/>
</dbReference>
<dbReference type="InterPro" id="IPR050811">
    <property type="entry name" value="Phosphate_ABC_transporter"/>
</dbReference>
<dbReference type="PANTHER" id="PTHR30570">
    <property type="entry name" value="PERIPLASMIC PHOSPHATE BINDING COMPONENT OF PHOSPHATE ABC TRANSPORTER"/>
    <property type="match status" value="1"/>
</dbReference>
<comment type="caution">
    <text evidence="4">The sequence shown here is derived from an EMBL/GenBank/DDBJ whole genome shotgun (WGS) entry which is preliminary data.</text>
</comment>
<dbReference type="PANTHER" id="PTHR30570:SF1">
    <property type="entry name" value="PHOSPHATE-BINDING PROTEIN PSTS"/>
    <property type="match status" value="1"/>
</dbReference>
<feature type="signal peptide" evidence="2">
    <location>
        <begin position="1"/>
        <end position="16"/>
    </location>
</feature>
<dbReference type="EMBL" id="JBHUIW010000028">
    <property type="protein sequence ID" value="MFD2184480.1"/>
    <property type="molecule type" value="Genomic_DNA"/>
</dbReference>
<protein>
    <submittedName>
        <fullName evidence="4">Substrate-binding domain-containing protein</fullName>
    </submittedName>
</protein>
<reference evidence="5" key="1">
    <citation type="journal article" date="2019" name="Int. J. Syst. Evol. Microbiol.">
        <title>The Global Catalogue of Microorganisms (GCM) 10K type strain sequencing project: providing services to taxonomists for standard genome sequencing and annotation.</title>
        <authorList>
            <consortium name="The Broad Institute Genomics Platform"/>
            <consortium name="The Broad Institute Genome Sequencing Center for Infectious Disease"/>
            <person name="Wu L."/>
            <person name="Ma J."/>
        </authorList>
    </citation>
    <scope>NUCLEOTIDE SEQUENCE [LARGE SCALE GENOMIC DNA]</scope>
    <source>
        <strain evidence="5">CGMCC 1.6774</strain>
    </source>
</reference>
<gene>
    <name evidence="4" type="ORF">ACFSOX_20180</name>
</gene>
<keyword evidence="1 2" id="KW-0732">Signal</keyword>
<keyword evidence="5" id="KW-1185">Reference proteome</keyword>
<name>A0ABW5APP1_9BRAD</name>
<dbReference type="Gene3D" id="3.40.190.10">
    <property type="entry name" value="Periplasmic binding protein-like II"/>
    <property type="match status" value="2"/>
</dbReference>
<evidence type="ECO:0000256" key="1">
    <source>
        <dbReference type="ARBA" id="ARBA00022729"/>
    </source>
</evidence>